<keyword evidence="2" id="KW-1185">Reference proteome</keyword>
<dbReference type="Proteomes" id="UP000784294">
    <property type="component" value="Unassembled WGS sequence"/>
</dbReference>
<dbReference type="AlphaFoldDB" id="A0A448XIG2"/>
<dbReference type="EMBL" id="CAAALY010255011">
    <property type="protein sequence ID" value="VEL37449.1"/>
    <property type="molecule type" value="Genomic_DNA"/>
</dbReference>
<name>A0A448XIG2_9PLAT</name>
<reference evidence="1" key="1">
    <citation type="submission" date="2018-11" db="EMBL/GenBank/DDBJ databases">
        <authorList>
            <consortium name="Pathogen Informatics"/>
        </authorList>
    </citation>
    <scope>NUCLEOTIDE SEQUENCE</scope>
</reference>
<evidence type="ECO:0000313" key="2">
    <source>
        <dbReference type="Proteomes" id="UP000784294"/>
    </source>
</evidence>
<protein>
    <submittedName>
        <fullName evidence="1">Uncharacterized protein</fullName>
    </submittedName>
</protein>
<comment type="caution">
    <text evidence="1">The sequence shown here is derived from an EMBL/GenBank/DDBJ whole genome shotgun (WGS) entry which is preliminary data.</text>
</comment>
<accession>A0A448XIG2</accession>
<organism evidence="1 2">
    <name type="scientific">Protopolystoma xenopodis</name>
    <dbReference type="NCBI Taxonomy" id="117903"/>
    <lineage>
        <taxon>Eukaryota</taxon>
        <taxon>Metazoa</taxon>
        <taxon>Spiralia</taxon>
        <taxon>Lophotrochozoa</taxon>
        <taxon>Platyhelminthes</taxon>
        <taxon>Monogenea</taxon>
        <taxon>Polyopisthocotylea</taxon>
        <taxon>Polystomatidea</taxon>
        <taxon>Polystomatidae</taxon>
        <taxon>Protopolystoma</taxon>
    </lineage>
</organism>
<proteinExistence type="predicted"/>
<evidence type="ECO:0000313" key="1">
    <source>
        <dbReference type="EMBL" id="VEL37449.1"/>
    </source>
</evidence>
<gene>
    <name evidence="1" type="ORF">PXEA_LOCUS30889</name>
</gene>
<sequence>MDQQNCKSPLSCIYPTRPYENQAIAQPDYSFCDVPRIPDCILQSADNIRPCNDDFPYAEAQGCCPREASRFDRERSGQSETANRSYPLTLPFSPSDANTLTTCCIAPPLQVTPGLLGPKPAQFKCFHTPAYHHASECALGDMYSSSIDYRMNELDSRTEDDCPDDVALLRFLDQRLGREEGGEAGMGSAGEEDLLSLDSRSLHLSQSLHLPNYPCSYHAMLGQNDAEIADGQITTVPIVDQTPCRIAQNDNAIFVIGEAPDLTRDRQSLTSSLGSRNFILPKKFTFRTC</sequence>